<proteinExistence type="predicted"/>
<sequence>MFLTVSFKDAMLGKHQYAPATRASDISRLLDPSYTSASGSPYQTVVYVDHSGDFHDPDYRDFPVVQVHKESRWDPNYSTPFDEDEEEQEERDEFDSRYHRFSAYRTPTGRRSSSRPRSPGMSSIPLSPTYSPYPQYYSSSPSQSYEEESEFSQSPPENPLDFESEPKRSRISFYGARKTGGLQTQPPIATTTRLTRVSSPMSRIAPIHDGHEEVANLHKEDEEAAEEQDLTPTCSMAMRRQWQAFRLFLGLGVFRAQRRIRRKVGI</sequence>
<evidence type="ECO:0000256" key="1">
    <source>
        <dbReference type="SAM" id="MobiDB-lite"/>
    </source>
</evidence>
<organism evidence="2 3">
    <name type="scientific">Thelephora terrestris</name>
    <dbReference type="NCBI Taxonomy" id="56493"/>
    <lineage>
        <taxon>Eukaryota</taxon>
        <taxon>Fungi</taxon>
        <taxon>Dikarya</taxon>
        <taxon>Basidiomycota</taxon>
        <taxon>Agaricomycotina</taxon>
        <taxon>Agaricomycetes</taxon>
        <taxon>Thelephorales</taxon>
        <taxon>Thelephoraceae</taxon>
        <taxon>Thelephora</taxon>
    </lineage>
</organism>
<dbReference type="EMBL" id="WIUZ02000003">
    <property type="protein sequence ID" value="KAF9789785.1"/>
    <property type="molecule type" value="Genomic_DNA"/>
</dbReference>
<evidence type="ECO:0000313" key="2">
    <source>
        <dbReference type="EMBL" id="KAF9789785.1"/>
    </source>
</evidence>
<feature type="compositionally biased region" description="Low complexity" evidence="1">
    <location>
        <begin position="130"/>
        <end position="144"/>
    </location>
</feature>
<dbReference type="AlphaFoldDB" id="A0A9P6HMW9"/>
<name>A0A9P6HMW9_9AGAM</name>
<gene>
    <name evidence="2" type="ORF">BJ322DRAFT_1105646</name>
</gene>
<keyword evidence="3" id="KW-1185">Reference proteome</keyword>
<accession>A0A9P6HMW9</accession>
<comment type="caution">
    <text evidence="2">The sequence shown here is derived from an EMBL/GenBank/DDBJ whole genome shotgun (WGS) entry which is preliminary data.</text>
</comment>
<reference evidence="2" key="2">
    <citation type="submission" date="2020-11" db="EMBL/GenBank/DDBJ databases">
        <authorList>
            <consortium name="DOE Joint Genome Institute"/>
            <person name="Kuo A."/>
            <person name="Miyauchi S."/>
            <person name="Kiss E."/>
            <person name="Drula E."/>
            <person name="Kohler A."/>
            <person name="Sanchez-Garcia M."/>
            <person name="Andreopoulos B."/>
            <person name="Barry K.W."/>
            <person name="Bonito G."/>
            <person name="Buee M."/>
            <person name="Carver A."/>
            <person name="Chen C."/>
            <person name="Cichocki N."/>
            <person name="Clum A."/>
            <person name="Culley D."/>
            <person name="Crous P.W."/>
            <person name="Fauchery L."/>
            <person name="Girlanda M."/>
            <person name="Hayes R."/>
            <person name="Keri Z."/>
            <person name="Labutti K."/>
            <person name="Lipzen A."/>
            <person name="Lombard V."/>
            <person name="Magnuson J."/>
            <person name="Maillard F."/>
            <person name="Morin E."/>
            <person name="Murat C."/>
            <person name="Nolan M."/>
            <person name="Ohm R."/>
            <person name="Pangilinan J."/>
            <person name="Pereira M."/>
            <person name="Perotto S."/>
            <person name="Peter M."/>
            <person name="Riley R."/>
            <person name="Sitrit Y."/>
            <person name="Stielow B."/>
            <person name="Szollosi G."/>
            <person name="Zifcakova L."/>
            <person name="Stursova M."/>
            <person name="Spatafora J.W."/>
            <person name="Tedersoo L."/>
            <person name="Vaario L.-M."/>
            <person name="Yamada A."/>
            <person name="Yan M."/>
            <person name="Wang P."/>
            <person name="Xu J."/>
            <person name="Bruns T."/>
            <person name="Baldrian P."/>
            <person name="Vilgalys R."/>
            <person name="Henrissat B."/>
            <person name="Grigoriev I.V."/>
            <person name="Hibbett D."/>
            <person name="Nagy L.G."/>
            <person name="Martin F.M."/>
        </authorList>
    </citation>
    <scope>NUCLEOTIDE SEQUENCE</scope>
    <source>
        <strain evidence="2">UH-Tt-Lm1</strain>
    </source>
</reference>
<dbReference type="Proteomes" id="UP000736335">
    <property type="component" value="Unassembled WGS sequence"/>
</dbReference>
<protein>
    <submittedName>
        <fullName evidence="2">Uncharacterized protein</fullName>
    </submittedName>
</protein>
<feature type="compositionally biased region" description="Low complexity" evidence="1">
    <location>
        <begin position="105"/>
        <end position="123"/>
    </location>
</feature>
<feature type="region of interest" description="Disordered" evidence="1">
    <location>
        <begin position="73"/>
        <end position="166"/>
    </location>
</feature>
<dbReference type="OrthoDB" id="3021720at2759"/>
<evidence type="ECO:0000313" key="3">
    <source>
        <dbReference type="Proteomes" id="UP000736335"/>
    </source>
</evidence>
<feature type="compositionally biased region" description="Acidic residues" evidence="1">
    <location>
        <begin position="81"/>
        <end position="93"/>
    </location>
</feature>
<reference evidence="2" key="1">
    <citation type="journal article" date="2020" name="Nat. Commun.">
        <title>Large-scale genome sequencing of mycorrhizal fungi provides insights into the early evolution of symbiotic traits.</title>
        <authorList>
            <person name="Miyauchi S."/>
            <person name="Kiss E."/>
            <person name="Kuo A."/>
            <person name="Drula E."/>
            <person name="Kohler A."/>
            <person name="Sanchez-Garcia M."/>
            <person name="Morin E."/>
            <person name="Andreopoulos B."/>
            <person name="Barry K.W."/>
            <person name="Bonito G."/>
            <person name="Buee M."/>
            <person name="Carver A."/>
            <person name="Chen C."/>
            <person name="Cichocki N."/>
            <person name="Clum A."/>
            <person name="Culley D."/>
            <person name="Crous P.W."/>
            <person name="Fauchery L."/>
            <person name="Girlanda M."/>
            <person name="Hayes R.D."/>
            <person name="Keri Z."/>
            <person name="LaButti K."/>
            <person name="Lipzen A."/>
            <person name="Lombard V."/>
            <person name="Magnuson J."/>
            <person name="Maillard F."/>
            <person name="Murat C."/>
            <person name="Nolan M."/>
            <person name="Ohm R.A."/>
            <person name="Pangilinan J."/>
            <person name="Pereira M.F."/>
            <person name="Perotto S."/>
            <person name="Peter M."/>
            <person name="Pfister S."/>
            <person name="Riley R."/>
            <person name="Sitrit Y."/>
            <person name="Stielow J.B."/>
            <person name="Szollosi G."/>
            <person name="Zifcakova L."/>
            <person name="Stursova M."/>
            <person name="Spatafora J.W."/>
            <person name="Tedersoo L."/>
            <person name="Vaario L.M."/>
            <person name="Yamada A."/>
            <person name="Yan M."/>
            <person name="Wang P."/>
            <person name="Xu J."/>
            <person name="Bruns T."/>
            <person name="Baldrian P."/>
            <person name="Vilgalys R."/>
            <person name="Dunand C."/>
            <person name="Henrissat B."/>
            <person name="Grigoriev I.V."/>
            <person name="Hibbett D."/>
            <person name="Nagy L.G."/>
            <person name="Martin F.M."/>
        </authorList>
    </citation>
    <scope>NUCLEOTIDE SEQUENCE</scope>
    <source>
        <strain evidence="2">UH-Tt-Lm1</strain>
    </source>
</reference>